<dbReference type="NCBIfam" id="NF045644">
    <property type="entry name" value="TransRegBhcR"/>
    <property type="match status" value="1"/>
</dbReference>
<evidence type="ECO:0000313" key="9">
    <source>
        <dbReference type="EMBL" id="MEX0469145.1"/>
    </source>
</evidence>
<keyword evidence="3" id="KW-0804">Transcription</keyword>
<evidence type="ECO:0000256" key="1">
    <source>
        <dbReference type="ARBA" id="ARBA00023015"/>
    </source>
</evidence>
<keyword evidence="2" id="KW-0238">DNA-binding</keyword>
<evidence type="ECO:0000256" key="6">
    <source>
        <dbReference type="SAM" id="MobiDB-lite"/>
    </source>
</evidence>
<dbReference type="InterPro" id="IPR005471">
    <property type="entry name" value="Tscrpt_reg_IclR_N"/>
</dbReference>
<evidence type="ECO:0000256" key="3">
    <source>
        <dbReference type="ARBA" id="ARBA00023163"/>
    </source>
</evidence>
<dbReference type="InterPro" id="IPR036388">
    <property type="entry name" value="WH-like_DNA-bd_sf"/>
</dbReference>
<dbReference type="Proteomes" id="UP001556709">
    <property type="component" value="Unassembled WGS sequence"/>
</dbReference>
<dbReference type="Gene3D" id="3.30.450.40">
    <property type="match status" value="1"/>
</dbReference>
<feature type="region of interest" description="Disordered" evidence="6">
    <location>
        <begin position="1"/>
        <end position="28"/>
    </location>
</feature>
<dbReference type="Gene3D" id="1.10.10.10">
    <property type="entry name" value="Winged helix-like DNA-binding domain superfamily/Winged helix DNA-binding domain"/>
    <property type="match status" value="1"/>
</dbReference>
<keyword evidence="10" id="KW-1185">Reference proteome</keyword>
<evidence type="ECO:0000259" key="7">
    <source>
        <dbReference type="PROSITE" id="PS51077"/>
    </source>
</evidence>
<comment type="caution">
    <text evidence="9">The sequence shown here is derived from an EMBL/GenBank/DDBJ whole genome shotgun (WGS) entry which is preliminary data.</text>
</comment>
<feature type="domain" description="IclR-ED" evidence="8">
    <location>
        <begin position="91"/>
        <end position="274"/>
    </location>
</feature>
<dbReference type="RefSeq" id="WP_367958621.1">
    <property type="nucleotide sequence ID" value="NZ_JBAKFK010000002.1"/>
</dbReference>
<gene>
    <name evidence="9" type="primary">bhcR</name>
    <name evidence="9" type="ORF">V6X73_05335</name>
</gene>
<organism evidence="9 10">
    <name type="scientific">Spiribacter pallidus</name>
    <dbReference type="NCBI Taxonomy" id="1987936"/>
    <lineage>
        <taxon>Bacteria</taxon>
        <taxon>Pseudomonadati</taxon>
        <taxon>Pseudomonadota</taxon>
        <taxon>Gammaproteobacteria</taxon>
        <taxon>Chromatiales</taxon>
        <taxon>Ectothiorhodospiraceae</taxon>
        <taxon>Spiribacter</taxon>
    </lineage>
</organism>
<dbReference type="InterPro" id="IPR029016">
    <property type="entry name" value="GAF-like_dom_sf"/>
</dbReference>
<dbReference type="InterPro" id="IPR054844">
    <property type="entry name" value="TransRegBhcR"/>
</dbReference>
<dbReference type="InterPro" id="IPR050707">
    <property type="entry name" value="HTH_MetabolicPath_Reg"/>
</dbReference>
<proteinExistence type="predicted"/>
<dbReference type="InterPro" id="IPR014757">
    <property type="entry name" value="Tscrpt_reg_IclR_C"/>
</dbReference>
<evidence type="ECO:0000313" key="10">
    <source>
        <dbReference type="Proteomes" id="UP001556709"/>
    </source>
</evidence>
<evidence type="ECO:0000256" key="5">
    <source>
        <dbReference type="ARBA" id="ARBA00042627"/>
    </source>
</evidence>
<dbReference type="PROSITE" id="PS51077">
    <property type="entry name" value="HTH_ICLR"/>
    <property type="match status" value="1"/>
</dbReference>
<sequence>MNFPTQVTRPHRRRGRPRTGTPETSGSINQALDRGLIILEHLATGDAQTLSDLAVDAGLSTSTVYRLLVTLARRGLVEFDEPTQTWSIGVEAFRIGSAFRRRTNVIEAARPIMRALMTQTGETCNLGIAEGDVVIFVSQVETHHPIRAFFRPGTRTPLHASGIGKALLAQTHRGRYQDWAAQNPRERFTAHTLTDPAALATALEQTQQRGWALDDEESTAGMRCLAAAVFDEYGEAVAGISISGPLARLSDAALPGLSDQVRGAAAALTEAIGGRRP</sequence>
<feature type="domain" description="HTH iclR-type" evidence="7">
    <location>
        <begin position="29"/>
        <end position="90"/>
    </location>
</feature>
<dbReference type="SUPFAM" id="SSF55781">
    <property type="entry name" value="GAF domain-like"/>
    <property type="match status" value="1"/>
</dbReference>
<evidence type="ECO:0000256" key="4">
    <source>
        <dbReference type="ARBA" id="ARBA00040379"/>
    </source>
</evidence>
<dbReference type="PANTHER" id="PTHR30136">
    <property type="entry name" value="HELIX-TURN-HELIX TRANSCRIPTIONAL REGULATOR, ICLR FAMILY"/>
    <property type="match status" value="1"/>
</dbReference>
<dbReference type="Pfam" id="PF09339">
    <property type="entry name" value="HTH_IclR"/>
    <property type="match status" value="1"/>
</dbReference>
<name>A0ABV3TFA6_9GAMM</name>
<dbReference type="Pfam" id="PF01614">
    <property type="entry name" value="IclR_C"/>
    <property type="match status" value="1"/>
</dbReference>
<dbReference type="PANTHER" id="PTHR30136:SF24">
    <property type="entry name" value="HTH-TYPE TRANSCRIPTIONAL REPRESSOR ALLR"/>
    <property type="match status" value="1"/>
</dbReference>
<protein>
    <recommendedName>
        <fullName evidence="4">HTH-type transcriptional repressor AllR</fullName>
    </recommendedName>
    <alternativeName>
        <fullName evidence="5">Negative regulator of allantoin and glyoxylate utilization operons</fullName>
    </alternativeName>
</protein>
<dbReference type="SUPFAM" id="SSF46785">
    <property type="entry name" value="Winged helix' DNA-binding domain"/>
    <property type="match status" value="1"/>
</dbReference>
<evidence type="ECO:0000259" key="8">
    <source>
        <dbReference type="PROSITE" id="PS51078"/>
    </source>
</evidence>
<accession>A0ABV3TFA6</accession>
<dbReference type="PROSITE" id="PS51078">
    <property type="entry name" value="ICLR_ED"/>
    <property type="match status" value="1"/>
</dbReference>
<reference evidence="9 10" key="1">
    <citation type="submission" date="2024-02" db="EMBL/GenBank/DDBJ databases">
        <title>New especies of Spiribacter isolated from saline water.</title>
        <authorList>
            <person name="Leon M.J."/>
            <person name="De La Haba R."/>
            <person name="Sanchez-Porro C."/>
            <person name="Ventosa A."/>
        </authorList>
    </citation>
    <scope>NUCLEOTIDE SEQUENCE [LARGE SCALE GENOMIC DNA]</scope>
    <source>
        <strain evidence="10">ag22IC6-390</strain>
    </source>
</reference>
<evidence type="ECO:0000256" key="2">
    <source>
        <dbReference type="ARBA" id="ARBA00023125"/>
    </source>
</evidence>
<keyword evidence="1" id="KW-0805">Transcription regulation</keyword>
<dbReference type="SMART" id="SM00346">
    <property type="entry name" value="HTH_ICLR"/>
    <property type="match status" value="1"/>
</dbReference>
<dbReference type="EMBL" id="JBAKFM010000002">
    <property type="protein sequence ID" value="MEX0469145.1"/>
    <property type="molecule type" value="Genomic_DNA"/>
</dbReference>
<dbReference type="InterPro" id="IPR036390">
    <property type="entry name" value="WH_DNA-bd_sf"/>
</dbReference>